<dbReference type="InterPro" id="IPR014710">
    <property type="entry name" value="RmlC-like_jellyroll"/>
</dbReference>
<dbReference type="SUPFAM" id="SSF51182">
    <property type="entry name" value="RmlC-like cupins"/>
    <property type="match status" value="1"/>
</dbReference>
<comment type="caution">
    <text evidence="2">The sequence shown here is derived from an EMBL/GenBank/DDBJ whole genome shotgun (WGS) entry which is preliminary data.</text>
</comment>
<evidence type="ECO:0000313" key="2">
    <source>
        <dbReference type="EMBL" id="GAA4431132.1"/>
    </source>
</evidence>
<dbReference type="Gene3D" id="2.60.120.10">
    <property type="entry name" value="Jelly Rolls"/>
    <property type="match status" value="1"/>
</dbReference>
<dbReference type="InterPro" id="IPR008894">
    <property type="entry name" value="QdtA_cupin_dom"/>
</dbReference>
<organism evidence="2 3">
    <name type="scientific">Ravibacter arvi</name>
    <dbReference type="NCBI Taxonomy" id="2051041"/>
    <lineage>
        <taxon>Bacteria</taxon>
        <taxon>Pseudomonadati</taxon>
        <taxon>Bacteroidota</taxon>
        <taxon>Cytophagia</taxon>
        <taxon>Cytophagales</taxon>
        <taxon>Spirosomataceae</taxon>
        <taxon>Ravibacter</taxon>
    </lineage>
</organism>
<accession>A0ABP8LJV0</accession>
<sequence>MATADDVKAYETSYYMCKLIQLDTFKSGDGNLTVFEKLIPGSIKRVFYIYGAENTTRGGHRHHLTWNALICVSGSCRVYSNNGVREEEFFLDDPSTCLILEPEDWHVMDSFSKDAILLVLSNQYYEKNDYIDEPYEFSHINRP</sequence>
<gene>
    <name evidence="2" type="ORF">GCM10023091_01330</name>
</gene>
<name>A0ABP8LJV0_9BACT</name>
<reference evidence="3" key="1">
    <citation type="journal article" date="2019" name="Int. J. Syst. Evol. Microbiol.">
        <title>The Global Catalogue of Microorganisms (GCM) 10K type strain sequencing project: providing services to taxonomists for standard genome sequencing and annotation.</title>
        <authorList>
            <consortium name="The Broad Institute Genomics Platform"/>
            <consortium name="The Broad Institute Genome Sequencing Center for Infectious Disease"/>
            <person name="Wu L."/>
            <person name="Ma J."/>
        </authorList>
    </citation>
    <scope>NUCLEOTIDE SEQUENCE [LARGE SCALE GENOMIC DNA]</scope>
    <source>
        <strain evidence="3">JCM 31920</strain>
    </source>
</reference>
<proteinExistence type="predicted"/>
<feature type="domain" description="Sugar 3,4-ketoisomerase QdtA cupin" evidence="1">
    <location>
        <begin position="17"/>
        <end position="140"/>
    </location>
</feature>
<evidence type="ECO:0000313" key="3">
    <source>
        <dbReference type="Proteomes" id="UP001501508"/>
    </source>
</evidence>
<dbReference type="CDD" id="cd20292">
    <property type="entry name" value="cupin_QdtA-like"/>
    <property type="match status" value="1"/>
</dbReference>
<dbReference type="Proteomes" id="UP001501508">
    <property type="component" value="Unassembled WGS sequence"/>
</dbReference>
<dbReference type="EMBL" id="BAABEY010000001">
    <property type="protein sequence ID" value="GAA4431132.1"/>
    <property type="molecule type" value="Genomic_DNA"/>
</dbReference>
<evidence type="ECO:0000259" key="1">
    <source>
        <dbReference type="Pfam" id="PF05523"/>
    </source>
</evidence>
<keyword evidence="3" id="KW-1185">Reference proteome</keyword>
<protein>
    <recommendedName>
        <fullName evidence="1">Sugar 3,4-ketoisomerase QdtA cupin domain-containing protein</fullName>
    </recommendedName>
</protein>
<dbReference type="InterPro" id="IPR011051">
    <property type="entry name" value="RmlC_Cupin_sf"/>
</dbReference>
<dbReference type="Pfam" id="PF05523">
    <property type="entry name" value="FdtA"/>
    <property type="match status" value="1"/>
</dbReference>